<dbReference type="SUPFAM" id="SSF103481">
    <property type="entry name" value="Multidrug resistance efflux transporter EmrE"/>
    <property type="match status" value="1"/>
</dbReference>
<dbReference type="PANTHER" id="PTHR31218">
    <property type="entry name" value="WAT1-RELATED PROTEIN"/>
    <property type="match status" value="1"/>
</dbReference>
<dbReference type="AlphaFoldDB" id="A0AA38TCN5"/>
<feature type="transmembrane region" description="Helical" evidence="5">
    <location>
        <begin position="101"/>
        <end position="121"/>
    </location>
</feature>
<dbReference type="Proteomes" id="UP001172457">
    <property type="component" value="Chromosome 4"/>
</dbReference>
<gene>
    <name evidence="6" type="ORF">OSB04_016355</name>
</gene>
<reference evidence="6" key="1">
    <citation type="submission" date="2023-03" db="EMBL/GenBank/DDBJ databases">
        <title>Chromosome-scale reference genome and RAD-based genetic map of yellow starthistle (Centaurea solstitialis) reveal putative structural variation and QTLs associated with invader traits.</title>
        <authorList>
            <person name="Reatini B."/>
            <person name="Cang F.A."/>
            <person name="Jiang Q."/>
            <person name="Mckibben M.T.W."/>
            <person name="Barker M.S."/>
            <person name="Rieseberg L.H."/>
            <person name="Dlugosch K.M."/>
        </authorList>
    </citation>
    <scope>NUCLEOTIDE SEQUENCE</scope>
    <source>
        <strain evidence="6">CAN-66</strain>
        <tissue evidence="6">Leaf</tissue>
    </source>
</reference>
<comment type="subcellular location">
    <subcellularLocation>
        <location evidence="1">Membrane</location>
        <topology evidence="1">Multi-pass membrane protein</topology>
    </subcellularLocation>
</comment>
<protein>
    <recommendedName>
        <fullName evidence="8">WAT1-related protein</fullName>
    </recommendedName>
</protein>
<proteinExistence type="predicted"/>
<evidence type="ECO:0000256" key="1">
    <source>
        <dbReference type="ARBA" id="ARBA00004141"/>
    </source>
</evidence>
<dbReference type="EMBL" id="JARYMX010000004">
    <property type="protein sequence ID" value="KAJ9552310.1"/>
    <property type="molecule type" value="Genomic_DNA"/>
</dbReference>
<dbReference type="GO" id="GO:0022857">
    <property type="term" value="F:transmembrane transporter activity"/>
    <property type="evidence" value="ECO:0007669"/>
    <property type="project" value="InterPro"/>
</dbReference>
<dbReference type="GO" id="GO:0016020">
    <property type="term" value="C:membrane"/>
    <property type="evidence" value="ECO:0007669"/>
    <property type="project" value="InterPro"/>
</dbReference>
<evidence type="ECO:0000256" key="4">
    <source>
        <dbReference type="ARBA" id="ARBA00023136"/>
    </source>
</evidence>
<keyword evidence="7" id="KW-1185">Reference proteome</keyword>
<feature type="transmembrane region" description="Helical" evidence="5">
    <location>
        <begin position="7"/>
        <end position="23"/>
    </location>
</feature>
<evidence type="ECO:0000313" key="6">
    <source>
        <dbReference type="EMBL" id="KAJ9552310.1"/>
    </source>
</evidence>
<sequence length="207" mass="21989">MGGKAKVIGTLVGLAGAMVLTFYKGHQLNIWSTHFDLLNGGQHMDGHVAATHKTSPHHIIGSLFALASSLSAALYLTLQGIASSLSVIFITASIHLQGPLFVSNFNPLMLIFVAIVGYLVLGENLHVGSILGAVIIVAGLYVTIWGKSNINRLSKQIPSTGSKDVNDDALSINDTTTTLDTTEVAHTSFSTNSEDNQLHILSTRVEQ</sequence>
<organism evidence="6 7">
    <name type="scientific">Centaurea solstitialis</name>
    <name type="common">yellow star-thistle</name>
    <dbReference type="NCBI Taxonomy" id="347529"/>
    <lineage>
        <taxon>Eukaryota</taxon>
        <taxon>Viridiplantae</taxon>
        <taxon>Streptophyta</taxon>
        <taxon>Embryophyta</taxon>
        <taxon>Tracheophyta</taxon>
        <taxon>Spermatophyta</taxon>
        <taxon>Magnoliopsida</taxon>
        <taxon>eudicotyledons</taxon>
        <taxon>Gunneridae</taxon>
        <taxon>Pentapetalae</taxon>
        <taxon>asterids</taxon>
        <taxon>campanulids</taxon>
        <taxon>Asterales</taxon>
        <taxon>Asteraceae</taxon>
        <taxon>Carduoideae</taxon>
        <taxon>Cardueae</taxon>
        <taxon>Centaureinae</taxon>
        <taxon>Centaurea</taxon>
    </lineage>
</organism>
<evidence type="ECO:0000256" key="3">
    <source>
        <dbReference type="ARBA" id="ARBA00022989"/>
    </source>
</evidence>
<feature type="transmembrane region" description="Helical" evidence="5">
    <location>
        <begin position="127"/>
        <end position="146"/>
    </location>
</feature>
<keyword evidence="4 5" id="KW-0472">Membrane</keyword>
<evidence type="ECO:0000256" key="5">
    <source>
        <dbReference type="SAM" id="Phobius"/>
    </source>
</evidence>
<dbReference type="InterPro" id="IPR037185">
    <property type="entry name" value="EmrE-like"/>
</dbReference>
<keyword evidence="2 5" id="KW-0812">Transmembrane</keyword>
<evidence type="ECO:0008006" key="8">
    <source>
        <dbReference type="Google" id="ProtNLM"/>
    </source>
</evidence>
<dbReference type="InterPro" id="IPR030184">
    <property type="entry name" value="WAT1-related"/>
</dbReference>
<evidence type="ECO:0000313" key="7">
    <source>
        <dbReference type="Proteomes" id="UP001172457"/>
    </source>
</evidence>
<feature type="transmembrane region" description="Helical" evidence="5">
    <location>
        <begin position="72"/>
        <end position="94"/>
    </location>
</feature>
<keyword evidence="3 5" id="KW-1133">Transmembrane helix</keyword>
<name>A0AA38TCN5_9ASTR</name>
<comment type="caution">
    <text evidence="6">The sequence shown here is derived from an EMBL/GenBank/DDBJ whole genome shotgun (WGS) entry which is preliminary data.</text>
</comment>
<evidence type="ECO:0000256" key="2">
    <source>
        <dbReference type="ARBA" id="ARBA00022692"/>
    </source>
</evidence>
<accession>A0AA38TCN5</accession>